<reference evidence="6 7" key="1">
    <citation type="submission" date="2013-08" db="EMBL/GenBank/DDBJ databases">
        <authorList>
            <person name="Weinstock G."/>
            <person name="Sodergren E."/>
            <person name="Wylie T."/>
            <person name="Fulton L."/>
            <person name="Fulton R."/>
            <person name="Fronick C."/>
            <person name="O'Laughlin M."/>
            <person name="Godfrey J."/>
            <person name="Miner T."/>
            <person name="Herter B."/>
            <person name="Appelbaum E."/>
            <person name="Cordes M."/>
            <person name="Lek S."/>
            <person name="Wollam A."/>
            <person name="Pepin K.H."/>
            <person name="Palsikar V.B."/>
            <person name="Mitreva M."/>
            <person name="Wilson R.K."/>
        </authorList>
    </citation>
    <scope>NUCLEOTIDE SEQUENCE [LARGE SCALE GENOMIC DNA]</scope>
    <source>
        <strain evidence="6 7">F0184</strain>
    </source>
</reference>
<dbReference type="Proteomes" id="UP000017174">
    <property type="component" value="Unassembled WGS sequence"/>
</dbReference>
<protein>
    <recommendedName>
        <fullName evidence="8">DUF4870 domain-containing protein</fullName>
    </recommendedName>
</protein>
<gene>
    <name evidence="6" type="ORF">HMPREF0742_02367</name>
</gene>
<evidence type="ECO:0000256" key="4">
    <source>
        <dbReference type="ARBA" id="ARBA00023136"/>
    </source>
</evidence>
<sequence length="203" mass="22642">MGDTYTVLGGVSTRLFIKILVVLRIWYVPHRTIHRPTDRKYIMSQQNFDPNQPNYNYNPNMQQGMGQQPYEQEAPDARSMATFAHISPVLSLFAPLIFWFIYKDKTGYGRTKAAAARAFNLALTWTIVAIVYIIVCAVIFGAGAAASTSRNVSPLVGIASLMYLLIIPAGLVVLIFHIVAAVKTNKGEDYKYPVPTLKVLKDK</sequence>
<keyword evidence="3 5" id="KW-1133">Transmembrane helix</keyword>
<evidence type="ECO:0000313" key="6">
    <source>
        <dbReference type="EMBL" id="ERT64167.1"/>
    </source>
</evidence>
<evidence type="ECO:0000256" key="3">
    <source>
        <dbReference type="ARBA" id="ARBA00022989"/>
    </source>
</evidence>
<feature type="transmembrane region" description="Helical" evidence="5">
    <location>
        <begin position="7"/>
        <end position="27"/>
    </location>
</feature>
<evidence type="ECO:0008006" key="8">
    <source>
        <dbReference type="Google" id="ProtNLM"/>
    </source>
</evidence>
<dbReference type="InterPro" id="IPR019109">
    <property type="entry name" value="MamF_MmsF"/>
</dbReference>
<dbReference type="HOGENOM" id="CLU_104196_1_0_11"/>
<proteinExistence type="predicted"/>
<dbReference type="PATRIC" id="fig|888019.4.peg.1940"/>
<evidence type="ECO:0000256" key="5">
    <source>
        <dbReference type="SAM" id="Phobius"/>
    </source>
</evidence>
<evidence type="ECO:0000256" key="2">
    <source>
        <dbReference type="ARBA" id="ARBA00022692"/>
    </source>
</evidence>
<dbReference type="AlphaFoldDB" id="U7UXL4"/>
<evidence type="ECO:0000256" key="1">
    <source>
        <dbReference type="ARBA" id="ARBA00004141"/>
    </source>
</evidence>
<comment type="caution">
    <text evidence="6">The sequence shown here is derived from an EMBL/GenBank/DDBJ whole genome shotgun (WGS) entry which is preliminary data.</text>
</comment>
<feature type="transmembrane region" description="Helical" evidence="5">
    <location>
        <begin position="158"/>
        <end position="182"/>
    </location>
</feature>
<accession>U7UXL4</accession>
<keyword evidence="2 5" id="KW-0812">Transmembrane</keyword>
<dbReference type="Pfam" id="PF09685">
    <property type="entry name" value="MamF_MmsF"/>
    <property type="match status" value="1"/>
</dbReference>
<evidence type="ECO:0000313" key="7">
    <source>
        <dbReference type="Proteomes" id="UP000017174"/>
    </source>
</evidence>
<organism evidence="6 7">
    <name type="scientific">Rothia aeria F0184</name>
    <dbReference type="NCBI Taxonomy" id="888019"/>
    <lineage>
        <taxon>Bacteria</taxon>
        <taxon>Bacillati</taxon>
        <taxon>Actinomycetota</taxon>
        <taxon>Actinomycetes</taxon>
        <taxon>Micrococcales</taxon>
        <taxon>Micrococcaceae</taxon>
        <taxon>Rothia</taxon>
    </lineage>
</organism>
<keyword evidence="4 5" id="KW-0472">Membrane</keyword>
<dbReference type="EMBL" id="AXZG01000066">
    <property type="protein sequence ID" value="ERT64167.1"/>
    <property type="molecule type" value="Genomic_DNA"/>
</dbReference>
<feature type="transmembrane region" description="Helical" evidence="5">
    <location>
        <begin position="123"/>
        <end position="146"/>
    </location>
</feature>
<name>U7UXL4_9MICC</name>
<comment type="subcellular location">
    <subcellularLocation>
        <location evidence="1">Membrane</location>
        <topology evidence="1">Multi-pass membrane protein</topology>
    </subcellularLocation>
</comment>
<feature type="transmembrane region" description="Helical" evidence="5">
    <location>
        <begin position="83"/>
        <end position="102"/>
    </location>
</feature>